<reference evidence="3" key="1">
    <citation type="submission" date="2017-04" db="EMBL/GenBank/DDBJ databases">
        <authorList>
            <person name="Varghese N."/>
            <person name="Submissions S."/>
        </authorList>
    </citation>
    <scope>NUCLEOTIDE SEQUENCE [LARGE SCALE GENOMIC DNA]</scope>
    <source>
        <strain evidence="3">UI2</strain>
    </source>
</reference>
<organism evidence="2 3">
    <name type="scientific">Sphingopyxis terrae subsp. ummariensis</name>
    <dbReference type="NCBI Taxonomy" id="429001"/>
    <lineage>
        <taxon>Bacteria</taxon>
        <taxon>Pseudomonadati</taxon>
        <taxon>Pseudomonadota</taxon>
        <taxon>Alphaproteobacteria</taxon>
        <taxon>Sphingomonadales</taxon>
        <taxon>Sphingomonadaceae</taxon>
        <taxon>Sphingopyxis</taxon>
    </lineage>
</organism>
<gene>
    <name evidence="2" type="ORF">SAMN06295984_0525</name>
</gene>
<feature type="transmembrane region" description="Helical" evidence="1">
    <location>
        <begin position="69"/>
        <end position="89"/>
    </location>
</feature>
<name>A0A1Y6EF03_9SPHN</name>
<evidence type="ECO:0000313" key="3">
    <source>
        <dbReference type="Proteomes" id="UP000194469"/>
    </source>
</evidence>
<dbReference type="GeneID" id="303000607"/>
<feature type="transmembrane region" description="Helical" evidence="1">
    <location>
        <begin position="132"/>
        <end position="150"/>
    </location>
</feature>
<dbReference type="Proteomes" id="UP000194469">
    <property type="component" value="Unassembled WGS sequence"/>
</dbReference>
<protein>
    <submittedName>
        <fullName evidence="2">Uncharacterized protein</fullName>
    </submittedName>
</protein>
<dbReference type="EMBL" id="FXWL01000001">
    <property type="protein sequence ID" value="SMQ61155.1"/>
    <property type="molecule type" value="Genomic_DNA"/>
</dbReference>
<proteinExistence type="predicted"/>
<dbReference type="RefSeq" id="WP_086455909.1">
    <property type="nucleotide sequence ID" value="NZ_FXWL01000001.1"/>
</dbReference>
<dbReference type="AlphaFoldDB" id="A0A1Y6EF03"/>
<feature type="transmembrane region" description="Helical" evidence="1">
    <location>
        <begin position="95"/>
        <end position="112"/>
    </location>
</feature>
<keyword evidence="1" id="KW-1133">Transmembrane helix</keyword>
<keyword evidence="3" id="KW-1185">Reference proteome</keyword>
<keyword evidence="1" id="KW-0472">Membrane</keyword>
<evidence type="ECO:0000313" key="2">
    <source>
        <dbReference type="EMBL" id="SMQ61155.1"/>
    </source>
</evidence>
<evidence type="ECO:0000256" key="1">
    <source>
        <dbReference type="SAM" id="Phobius"/>
    </source>
</evidence>
<sequence>MARSQDSGNAAAPFDGLLKARKQLGDTAFEEWLYTPEEDWGPAEETEQQALEAEWAEDDLKLRMKTAGYISIPAGFIGVGVLSLFTTSWGAQIPFMWAVINLPLLTLAVITWRRRELRLGLKRPVKGRKARILAVILVLFSFLSFVLDWVPAMMRG</sequence>
<accession>A0A1Y6EF03</accession>
<keyword evidence="1" id="KW-0812">Transmembrane</keyword>